<gene>
    <name evidence="3" type="primary">coaBC</name>
    <name evidence="7" type="ORF">XI38_06885</name>
</gene>
<comment type="function">
    <text evidence="4">Catalyzes two steps in the biosynthesis of coenzyme A. In the first step cysteine is conjugated to 4'-phosphopantothenate to form 4-phosphopantothenoylcysteine, in the latter compound is decarboxylated to form 4'-phosphopantotheine.</text>
</comment>
<feature type="domain" description="Flavoprotein" evidence="5">
    <location>
        <begin position="3"/>
        <end position="170"/>
    </location>
</feature>
<dbReference type="PANTHER" id="PTHR14359">
    <property type="entry name" value="HOMO-OLIGOMERIC FLAVIN CONTAINING CYS DECARBOXYLASE FAMILY"/>
    <property type="match status" value="1"/>
</dbReference>
<evidence type="ECO:0000256" key="2">
    <source>
        <dbReference type="ARBA" id="ARBA00023239"/>
    </source>
</evidence>
<comment type="cofactor">
    <cofactor evidence="3">
        <name>Mg(2+)</name>
        <dbReference type="ChEBI" id="CHEBI:18420"/>
    </cofactor>
</comment>
<dbReference type="GO" id="GO:0004633">
    <property type="term" value="F:phosphopantothenoylcysteine decarboxylase activity"/>
    <property type="evidence" value="ECO:0007669"/>
    <property type="project" value="UniProtKB-UniRule"/>
</dbReference>
<accession>A0A0M8MGF5</accession>
<keyword evidence="2 3" id="KW-0456">Lyase</keyword>
<dbReference type="InterPro" id="IPR035929">
    <property type="entry name" value="CoaB-like_sf"/>
</dbReference>
<dbReference type="KEGG" id="mcw:A8L33_08280"/>
<dbReference type="EC" id="4.1.1.36" evidence="3"/>
<comment type="pathway">
    <text evidence="3 4">Cofactor biosynthesis; coenzyme A biosynthesis; CoA from (R)-pantothenate: step 2/5.</text>
</comment>
<reference evidence="7" key="1">
    <citation type="submission" date="2015-04" db="EMBL/GenBank/DDBJ databases">
        <title>Complete genome sequence of Microbacterium chocolatum SIT 101, a bacterium enantioselectively hydrolyzing mesomeric diesters.</title>
        <authorList>
            <person name="Li X."/>
            <person name="Xu Y."/>
        </authorList>
    </citation>
    <scope>NUCLEOTIDE SEQUENCE [LARGE SCALE GENOMIC DNA]</scope>
    <source>
        <strain evidence="7">SIT 101</strain>
    </source>
</reference>
<dbReference type="UniPathway" id="UPA00241">
    <property type="reaction ID" value="UER00353"/>
</dbReference>
<feature type="region of interest" description="Phosphopantothenoylcysteine decarboxylase" evidence="3">
    <location>
        <begin position="1"/>
        <end position="196"/>
    </location>
</feature>
<protein>
    <recommendedName>
        <fullName evidence="3">Coenzyme A biosynthesis bifunctional protein CoaBC</fullName>
    </recommendedName>
    <alternativeName>
        <fullName evidence="3">DNA/pantothenate metabolism flavoprotein</fullName>
    </alternativeName>
    <alternativeName>
        <fullName evidence="3">Phosphopantothenoylcysteine synthetase/decarboxylase</fullName>
        <shortName evidence="3">PPCS-PPCDC</shortName>
    </alternativeName>
    <domain>
        <recommendedName>
            <fullName evidence="3">Phosphopantothenoylcysteine decarboxylase</fullName>
            <shortName evidence="3">PPC decarboxylase</shortName>
            <shortName evidence="3">PPC-DC</shortName>
            <ecNumber evidence="3">4.1.1.36</ecNumber>
        </recommendedName>
        <alternativeName>
            <fullName evidence="3">CoaC</fullName>
        </alternativeName>
    </domain>
    <domain>
        <recommendedName>
            <fullName evidence="3">Phosphopantothenate--cysteine ligase</fullName>
            <ecNumber evidence="3">6.3.2.5</ecNumber>
        </recommendedName>
        <alternativeName>
            <fullName evidence="3">CoaB</fullName>
        </alternativeName>
        <alternativeName>
            <fullName evidence="3">Phosphopantothenoylcysteine synthetase</fullName>
            <shortName evidence="3">PPC synthetase</shortName>
            <shortName evidence="3">PPC-S</shortName>
        </alternativeName>
    </domain>
</protein>
<dbReference type="GO" id="GO:0015941">
    <property type="term" value="P:pantothenate catabolic process"/>
    <property type="evidence" value="ECO:0007669"/>
    <property type="project" value="InterPro"/>
</dbReference>
<comment type="caution">
    <text evidence="3">Lacks conserved residue(s) required for the propagation of feature annotation.</text>
</comment>
<dbReference type="Gene3D" id="3.40.50.1950">
    <property type="entry name" value="Flavin prenyltransferase-like"/>
    <property type="match status" value="1"/>
</dbReference>
<keyword evidence="3 4" id="KW-0436">Ligase</keyword>
<organism evidence="7 8">
    <name type="scientific">Microbacterium aurantiacum</name>
    <dbReference type="NCBI Taxonomy" id="162393"/>
    <lineage>
        <taxon>Bacteria</taxon>
        <taxon>Bacillati</taxon>
        <taxon>Actinomycetota</taxon>
        <taxon>Actinomycetes</taxon>
        <taxon>Micrococcales</taxon>
        <taxon>Microbacteriaceae</taxon>
        <taxon>Microbacterium</taxon>
    </lineage>
</organism>
<dbReference type="Pfam" id="PF04127">
    <property type="entry name" value="DFP"/>
    <property type="match status" value="1"/>
</dbReference>
<evidence type="ECO:0000313" key="8">
    <source>
        <dbReference type="Proteomes" id="UP000037737"/>
    </source>
</evidence>
<evidence type="ECO:0000259" key="6">
    <source>
        <dbReference type="Pfam" id="PF04127"/>
    </source>
</evidence>
<keyword evidence="3" id="KW-0479">Metal-binding</keyword>
<keyword evidence="3" id="KW-0460">Magnesium</keyword>
<comment type="catalytic activity">
    <reaction evidence="3 4">
        <text>N-[(R)-4-phosphopantothenoyl]-L-cysteine + H(+) = (R)-4'-phosphopantetheine + CO2</text>
        <dbReference type="Rhea" id="RHEA:16793"/>
        <dbReference type="ChEBI" id="CHEBI:15378"/>
        <dbReference type="ChEBI" id="CHEBI:16526"/>
        <dbReference type="ChEBI" id="CHEBI:59458"/>
        <dbReference type="ChEBI" id="CHEBI:61723"/>
        <dbReference type="EC" id="4.1.1.36"/>
    </reaction>
</comment>
<dbReference type="OrthoDB" id="9802554at2"/>
<dbReference type="GO" id="GO:0010181">
    <property type="term" value="F:FMN binding"/>
    <property type="evidence" value="ECO:0007669"/>
    <property type="project" value="UniProtKB-UniRule"/>
</dbReference>
<keyword evidence="3 4" id="KW-0285">Flavoprotein</keyword>
<dbReference type="InterPro" id="IPR003382">
    <property type="entry name" value="Flavoprotein"/>
</dbReference>
<keyword evidence="3" id="KW-0511">Multifunctional enzyme</keyword>
<evidence type="ECO:0000256" key="3">
    <source>
        <dbReference type="HAMAP-Rule" id="MF_02225"/>
    </source>
</evidence>
<dbReference type="EC" id="6.3.2.5" evidence="3"/>
<dbReference type="AlphaFoldDB" id="A0A0M8MGF5"/>
<comment type="cofactor">
    <cofactor evidence="3">
        <name>FMN</name>
        <dbReference type="ChEBI" id="CHEBI:58210"/>
    </cofactor>
    <text evidence="3">Binds 1 FMN per subunit.</text>
</comment>
<evidence type="ECO:0000313" key="7">
    <source>
        <dbReference type="EMBL" id="KOS10998.1"/>
    </source>
</evidence>
<dbReference type="NCBIfam" id="TIGR00521">
    <property type="entry name" value="coaBC_dfp"/>
    <property type="match status" value="1"/>
</dbReference>
<dbReference type="EMBL" id="LAVO01000006">
    <property type="protein sequence ID" value="KOS10998.1"/>
    <property type="molecule type" value="Genomic_DNA"/>
</dbReference>
<feature type="binding site" evidence="3">
    <location>
        <position position="301"/>
    </location>
    <ligand>
        <name>CTP</name>
        <dbReference type="ChEBI" id="CHEBI:37563"/>
    </ligand>
</feature>
<comment type="similarity">
    <text evidence="3 4">In the N-terminal section; belongs to the HFCD (homo-oligomeric flavin containing Cys decarboxylase) superfamily.</text>
</comment>
<comment type="similarity">
    <text evidence="3 4">In the C-terminal section; belongs to the PPC synthetase family.</text>
</comment>
<comment type="function">
    <text evidence="3">Catalyzes two sequential steps in the biosynthesis of coenzyme A. In the first step cysteine is conjugated to 4'-phosphopantothenate to form 4-phosphopantothenoylcysteine. In the second step the latter compound is decarboxylated to form 4'-phosphopantotheine.</text>
</comment>
<evidence type="ECO:0000259" key="5">
    <source>
        <dbReference type="Pfam" id="PF02441"/>
    </source>
</evidence>
<name>A0A0M8MGF5_9MICO</name>
<feature type="domain" description="DNA/pantothenate metabolism flavoprotein C-terminal" evidence="6">
    <location>
        <begin position="192"/>
        <end position="414"/>
    </location>
</feature>
<dbReference type="GO" id="GO:0015937">
    <property type="term" value="P:coenzyme A biosynthetic process"/>
    <property type="evidence" value="ECO:0007669"/>
    <property type="project" value="UniProtKB-UniRule"/>
</dbReference>
<feature type="binding site" evidence="3">
    <location>
        <position position="291"/>
    </location>
    <ligand>
        <name>CTP</name>
        <dbReference type="ChEBI" id="CHEBI:37563"/>
    </ligand>
</feature>
<dbReference type="SUPFAM" id="SSF52507">
    <property type="entry name" value="Homo-oligomeric flavin-containing Cys decarboxylases, HFCD"/>
    <property type="match status" value="1"/>
</dbReference>
<keyword evidence="8" id="KW-1185">Reference proteome</keyword>
<comment type="caution">
    <text evidence="7">The sequence shown here is derived from an EMBL/GenBank/DDBJ whole genome shotgun (WGS) entry which is preliminary data.</text>
</comment>
<dbReference type="GO" id="GO:0046872">
    <property type="term" value="F:metal ion binding"/>
    <property type="evidence" value="ECO:0007669"/>
    <property type="project" value="UniProtKB-KW"/>
</dbReference>
<dbReference type="InterPro" id="IPR036551">
    <property type="entry name" value="Flavin_trans-like"/>
</dbReference>
<dbReference type="HAMAP" id="MF_02225">
    <property type="entry name" value="CoaBC"/>
    <property type="match status" value="1"/>
</dbReference>
<feature type="region of interest" description="Phosphopantothenate--cysteine ligase" evidence="3">
    <location>
        <begin position="197"/>
        <end position="419"/>
    </location>
</feature>
<evidence type="ECO:0000256" key="1">
    <source>
        <dbReference type="ARBA" id="ARBA00022793"/>
    </source>
</evidence>
<feature type="binding site" evidence="3">
    <location>
        <position position="361"/>
    </location>
    <ligand>
        <name>CTP</name>
        <dbReference type="ChEBI" id="CHEBI:37563"/>
    </ligand>
</feature>
<dbReference type="Pfam" id="PF02441">
    <property type="entry name" value="Flavoprotein"/>
    <property type="match status" value="1"/>
</dbReference>
<comment type="pathway">
    <text evidence="3 4">Cofactor biosynthesis; coenzyme A biosynthesis; CoA from (R)-pantothenate: step 3/5.</text>
</comment>
<dbReference type="GO" id="GO:0004632">
    <property type="term" value="F:phosphopantothenate--cysteine ligase activity"/>
    <property type="evidence" value="ECO:0007669"/>
    <property type="project" value="UniProtKB-UniRule"/>
</dbReference>
<dbReference type="Gene3D" id="3.40.50.10300">
    <property type="entry name" value="CoaB-like"/>
    <property type="match status" value="1"/>
</dbReference>
<keyword evidence="1 3" id="KW-0210">Decarboxylase</keyword>
<dbReference type="GO" id="GO:0071513">
    <property type="term" value="C:phosphopantothenoylcysteine decarboxylase complex"/>
    <property type="evidence" value="ECO:0007669"/>
    <property type="project" value="TreeGrafter"/>
</dbReference>
<dbReference type="InterPro" id="IPR005252">
    <property type="entry name" value="CoaBC"/>
</dbReference>
<comment type="catalytic activity">
    <reaction evidence="3 4">
        <text>(R)-4'-phosphopantothenate + L-cysteine + CTP = N-[(R)-4-phosphopantothenoyl]-L-cysteine + CMP + diphosphate + H(+)</text>
        <dbReference type="Rhea" id="RHEA:19397"/>
        <dbReference type="ChEBI" id="CHEBI:10986"/>
        <dbReference type="ChEBI" id="CHEBI:15378"/>
        <dbReference type="ChEBI" id="CHEBI:33019"/>
        <dbReference type="ChEBI" id="CHEBI:35235"/>
        <dbReference type="ChEBI" id="CHEBI:37563"/>
        <dbReference type="ChEBI" id="CHEBI:59458"/>
        <dbReference type="ChEBI" id="CHEBI:60377"/>
        <dbReference type="EC" id="6.3.2.5"/>
    </reaction>
</comment>
<dbReference type="SUPFAM" id="SSF102645">
    <property type="entry name" value="CoaB-like"/>
    <property type="match status" value="1"/>
</dbReference>
<dbReference type="PATRIC" id="fig|84292.3.peg.1405"/>
<sequence>MFVVVGVTGGIAAYKAVAVVRAFVQDGHDVHVIPTPDALRFVGTATWEAISRNPVTTSVHDDVARVRHVSLGQSADLIVIAPATANSLAKMTAGLADDLLGTTLLATTAPVVVAPAMHTEMWRHPATQHNIGILRGRGVEVVGPEDGPLTGGDSGPGRMSEPDVIVAAALAAVGSPADAGASGEGAERGRDLQGLRVVVSAGGTREPIDPVRFLGNRSSGRQGVAVACAAADRGAEVTLVAAHIDANVLAAASVSPRVRVVRAGTAAELGDAVREAAVGADVVVMAAAVADYRVAEVSAHKLSKEQADGPEVSLHLVQTEDILAGLASGRAPGQTIVGFAAETPAPDETLLERGRRKAVRKGADLLAVNRVGWAEGFEVDVNALLVLDRRGELVAEARGDKRAVADALWDGIRKIRAER</sequence>
<dbReference type="Proteomes" id="UP000037737">
    <property type="component" value="Unassembled WGS sequence"/>
</dbReference>
<proteinExistence type="inferred from homology"/>
<feature type="binding site" evidence="3">
    <location>
        <position position="339"/>
    </location>
    <ligand>
        <name>CTP</name>
        <dbReference type="ChEBI" id="CHEBI:37563"/>
    </ligand>
</feature>
<evidence type="ECO:0000256" key="4">
    <source>
        <dbReference type="RuleBase" id="RU364078"/>
    </source>
</evidence>
<dbReference type="InterPro" id="IPR007085">
    <property type="entry name" value="DNA/pantothenate-metab_flavo_C"/>
</dbReference>
<dbReference type="PANTHER" id="PTHR14359:SF6">
    <property type="entry name" value="PHOSPHOPANTOTHENOYLCYSTEINE DECARBOXYLASE"/>
    <property type="match status" value="1"/>
</dbReference>
<feature type="binding site" evidence="3">
    <location>
        <position position="357"/>
    </location>
    <ligand>
        <name>CTP</name>
        <dbReference type="ChEBI" id="CHEBI:37563"/>
    </ligand>
</feature>
<keyword evidence="3 4" id="KW-0288">FMN</keyword>